<dbReference type="EMBL" id="CP040871">
    <property type="protein sequence ID" value="QDA56738.1"/>
    <property type="molecule type" value="Genomic_DNA"/>
</dbReference>
<feature type="chain" id="PRO_5022793193" description="Cupin domain-containing protein" evidence="1">
    <location>
        <begin position="28"/>
        <end position="240"/>
    </location>
</feature>
<dbReference type="OrthoDB" id="9800684at2"/>
<dbReference type="RefSeq" id="WP_139715790.1">
    <property type="nucleotide sequence ID" value="NZ_CP040871.1"/>
</dbReference>
<accession>A0A5B7ZP52</accession>
<dbReference type="Proteomes" id="UP000308149">
    <property type="component" value="Chromosome"/>
</dbReference>
<dbReference type="InterPro" id="IPR011051">
    <property type="entry name" value="RmlC_Cupin_sf"/>
</dbReference>
<organism evidence="2 3">
    <name type="scientific">Thermomonas aquatica</name>
    <dbReference type="NCBI Taxonomy" id="2202149"/>
    <lineage>
        <taxon>Bacteria</taxon>
        <taxon>Pseudomonadati</taxon>
        <taxon>Pseudomonadota</taxon>
        <taxon>Gammaproteobacteria</taxon>
        <taxon>Lysobacterales</taxon>
        <taxon>Lysobacteraceae</taxon>
        <taxon>Thermomonas</taxon>
    </lineage>
</organism>
<keyword evidence="1" id="KW-0732">Signal</keyword>
<evidence type="ECO:0000313" key="2">
    <source>
        <dbReference type="EMBL" id="QDA56738.1"/>
    </source>
</evidence>
<dbReference type="AlphaFoldDB" id="A0A5B7ZP52"/>
<feature type="signal peptide" evidence="1">
    <location>
        <begin position="1"/>
        <end position="27"/>
    </location>
</feature>
<dbReference type="InterPro" id="IPR014710">
    <property type="entry name" value="RmlC-like_jellyroll"/>
</dbReference>
<dbReference type="KEGG" id="thes:FHQ07_05105"/>
<keyword evidence="3" id="KW-1185">Reference proteome</keyword>
<protein>
    <recommendedName>
        <fullName evidence="4">Cupin domain-containing protein</fullName>
    </recommendedName>
</protein>
<gene>
    <name evidence="2" type="ORF">FHQ07_05105</name>
</gene>
<sequence>MKVTRLVGCLGAFGFCLLLAAHTFAFAGQPPSETAVPVERASFHQLVFADEDIAILNNLYPPNGDSGFHTHYRDLFAVIIQPAQSSGQGLGKPLTAAPMYPMGAAAYSPVGAEPRTHRVVNGDKSTFQIIVVELRRANPSGNAISSRDSAPQYVQILDNPRMRAWRLVLEPGQSAPAISQGDKGVRVVVRGGLLTTMTPGSQDQSLALRPGDFAIQPAGATRALKNGGTDTIELVEMELK</sequence>
<reference evidence="2 3" key="1">
    <citation type="submission" date="2019-06" db="EMBL/GenBank/DDBJ databases">
        <title>Thermomonas aquatica sp. nov., isolated from an industrial wastewater treatment plant.</title>
        <authorList>
            <person name="Jeon J.H."/>
            <person name="Park D.-S."/>
        </authorList>
    </citation>
    <scope>NUCLEOTIDE SEQUENCE [LARGE SCALE GENOMIC DNA]</scope>
    <source>
        <strain evidence="2 3">SY21</strain>
    </source>
</reference>
<name>A0A5B7ZP52_9GAMM</name>
<evidence type="ECO:0000313" key="3">
    <source>
        <dbReference type="Proteomes" id="UP000308149"/>
    </source>
</evidence>
<evidence type="ECO:0000256" key="1">
    <source>
        <dbReference type="SAM" id="SignalP"/>
    </source>
</evidence>
<dbReference type="SUPFAM" id="SSF51182">
    <property type="entry name" value="RmlC-like cupins"/>
    <property type="match status" value="1"/>
</dbReference>
<dbReference type="Gene3D" id="2.60.120.10">
    <property type="entry name" value="Jelly Rolls"/>
    <property type="match status" value="2"/>
</dbReference>
<proteinExistence type="predicted"/>
<evidence type="ECO:0008006" key="4">
    <source>
        <dbReference type="Google" id="ProtNLM"/>
    </source>
</evidence>